<evidence type="ECO:0000313" key="2">
    <source>
        <dbReference type="Proteomes" id="UP000789833"/>
    </source>
</evidence>
<keyword evidence="2" id="KW-1185">Reference proteome</keyword>
<proteinExistence type="predicted"/>
<protein>
    <recommendedName>
        <fullName evidence="3">Maturase</fullName>
    </recommendedName>
</protein>
<evidence type="ECO:0000313" key="1">
    <source>
        <dbReference type="EMBL" id="CAG9622110.1"/>
    </source>
</evidence>
<evidence type="ECO:0008006" key="3">
    <source>
        <dbReference type="Google" id="ProtNLM"/>
    </source>
</evidence>
<dbReference type="Proteomes" id="UP000789833">
    <property type="component" value="Unassembled WGS sequence"/>
</dbReference>
<reference evidence="1 2" key="1">
    <citation type="submission" date="2021-10" db="EMBL/GenBank/DDBJ databases">
        <authorList>
            <person name="Criscuolo A."/>
        </authorList>
    </citation>
    <scope>NUCLEOTIDE SEQUENCE [LARGE SCALE GENOMIC DNA]</scope>
    <source>
        <strain evidence="2">CIP 111883</strain>
    </source>
</reference>
<name>A0ABN8AA94_9BACI</name>
<sequence>MDEWIRRRLRMIVWKEWKHPRTIVRKLKGLGVHPSKAYEWGNSRKKYWRIAPAVQSYTKPLGTPIGVPKGSKVYMQDMKVYVNFN</sequence>
<accession>A0ABN8AA94</accession>
<organism evidence="1 2">
    <name type="scientific">Sutcliffiella rhizosphaerae</name>
    <dbReference type="NCBI Taxonomy" id="2880967"/>
    <lineage>
        <taxon>Bacteria</taxon>
        <taxon>Bacillati</taxon>
        <taxon>Bacillota</taxon>
        <taxon>Bacilli</taxon>
        <taxon>Bacillales</taxon>
        <taxon>Bacillaceae</taxon>
        <taxon>Sutcliffiella</taxon>
    </lineage>
</organism>
<comment type="caution">
    <text evidence="1">The sequence shown here is derived from an EMBL/GenBank/DDBJ whole genome shotgun (WGS) entry which is preliminary data.</text>
</comment>
<dbReference type="EMBL" id="CAKJTJ010000017">
    <property type="protein sequence ID" value="CAG9622110.1"/>
    <property type="molecule type" value="Genomic_DNA"/>
</dbReference>
<gene>
    <name evidence="1" type="ORF">BACCIP111883_02901</name>
</gene>